<dbReference type="SUPFAM" id="SSF52799">
    <property type="entry name" value="(Phosphotyrosine protein) phosphatases II"/>
    <property type="match status" value="1"/>
</dbReference>
<keyword evidence="7" id="KW-1185">Reference proteome</keyword>
<evidence type="ECO:0000313" key="6">
    <source>
        <dbReference type="EMBL" id="CCI39928.1"/>
    </source>
</evidence>
<dbReference type="InterPro" id="IPR000387">
    <property type="entry name" value="Tyr_Pase_dom"/>
</dbReference>
<dbReference type="PROSITE" id="PS00383">
    <property type="entry name" value="TYR_PHOSPHATASE_1"/>
    <property type="match status" value="1"/>
</dbReference>
<feature type="compositionally biased region" description="Polar residues" evidence="2">
    <location>
        <begin position="544"/>
        <end position="556"/>
    </location>
</feature>
<dbReference type="PROSITE" id="PS50055">
    <property type="entry name" value="TYR_PHOSPHATASE_PTP"/>
    <property type="match status" value="1"/>
</dbReference>
<evidence type="ECO:0000259" key="3">
    <source>
        <dbReference type="PROSITE" id="PS50054"/>
    </source>
</evidence>
<dbReference type="AlphaFoldDB" id="A0A024G075"/>
<dbReference type="InterPro" id="IPR029021">
    <property type="entry name" value="Prot-tyrosine_phosphatase-like"/>
</dbReference>
<dbReference type="OrthoDB" id="2017893at2759"/>
<evidence type="ECO:0000256" key="2">
    <source>
        <dbReference type="SAM" id="MobiDB-lite"/>
    </source>
</evidence>
<feature type="compositionally biased region" description="Low complexity" evidence="2">
    <location>
        <begin position="485"/>
        <end position="502"/>
    </location>
</feature>
<dbReference type="InterPro" id="IPR020422">
    <property type="entry name" value="TYR_PHOSPHATASE_DUAL_dom"/>
</dbReference>
<dbReference type="Gene3D" id="3.90.190.10">
    <property type="entry name" value="Protein tyrosine phosphatase superfamily"/>
    <property type="match status" value="1"/>
</dbReference>
<feature type="domain" description="Tyrosine specific protein phosphatases" evidence="5">
    <location>
        <begin position="132"/>
        <end position="201"/>
    </location>
</feature>
<evidence type="ECO:0000259" key="4">
    <source>
        <dbReference type="PROSITE" id="PS50055"/>
    </source>
</evidence>
<dbReference type="SMART" id="SM00404">
    <property type="entry name" value="PTPc_motif"/>
    <property type="match status" value="1"/>
</dbReference>
<dbReference type="Pfam" id="PF00102">
    <property type="entry name" value="Y_phosphatase"/>
    <property type="match status" value="1"/>
</dbReference>
<keyword evidence="1" id="KW-0378">Hydrolase</keyword>
<dbReference type="InterPro" id="IPR050561">
    <property type="entry name" value="PTP"/>
</dbReference>
<organism evidence="6 7">
    <name type="scientific">Albugo candida</name>
    <dbReference type="NCBI Taxonomy" id="65357"/>
    <lineage>
        <taxon>Eukaryota</taxon>
        <taxon>Sar</taxon>
        <taxon>Stramenopiles</taxon>
        <taxon>Oomycota</taxon>
        <taxon>Peronosporomycetes</taxon>
        <taxon>Albuginales</taxon>
        <taxon>Albuginaceae</taxon>
        <taxon>Albugo</taxon>
    </lineage>
</organism>
<dbReference type="Proteomes" id="UP000053237">
    <property type="component" value="Unassembled WGS sequence"/>
</dbReference>
<reference evidence="6 7" key="1">
    <citation type="submission" date="2012-05" db="EMBL/GenBank/DDBJ databases">
        <title>Recombination and specialization in a pathogen metapopulation.</title>
        <authorList>
            <person name="Gardiner A."/>
            <person name="Kemen E."/>
            <person name="Schultz-Larsen T."/>
            <person name="MacLean D."/>
            <person name="Van Oosterhout C."/>
            <person name="Jones J.D.G."/>
        </authorList>
    </citation>
    <scope>NUCLEOTIDE SEQUENCE [LARGE SCALE GENOMIC DNA]</scope>
    <source>
        <strain evidence="6 7">Ac Nc2</strain>
    </source>
</reference>
<comment type="caution">
    <text evidence="6">The sequence shown here is derived from an EMBL/GenBank/DDBJ whole genome shotgun (WGS) entry which is preliminary data.</text>
</comment>
<evidence type="ECO:0008006" key="8">
    <source>
        <dbReference type="Google" id="ProtNLM"/>
    </source>
</evidence>
<dbReference type="GO" id="GO:0004725">
    <property type="term" value="F:protein tyrosine phosphatase activity"/>
    <property type="evidence" value="ECO:0007669"/>
    <property type="project" value="InterPro"/>
</dbReference>
<accession>A0A024G075</accession>
<feature type="domain" description="Tyrosine-protein phosphatase" evidence="3">
    <location>
        <begin position="46"/>
        <end position="215"/>
    </location>
</feature>
<sequence>MSSPVRARDWEQKLTIKCRFCGGPQCKRCSENAALAKTDSPIPGLHADWITDRILGMMRPSSRLIKQYQITDQFHRHHITAVFNLTIPGEHPFCGDGLGSSGFPYDPENDFMAQKIQFYNFGWEDMTVPPLSLMMDIVKVMTSMLQDGMQKVAVHCHAGYGRTGLAIACVLLFMHGISPERAIHIVRRDRPGSIQTSGQATFVHEFCEYMNSAKVTFALPFIHEPFTIAQAIEQQNRLMHGTHTGQRSFQISRILNFLCSKLEQFSEKASFEVIQALIAHPPRAQVPLRYLANSRKQDSESFGRRHSSPQDTLGASASQSTSILDELFSIKVAFNQGPHAWHSLQQSMSSENAITIFSALLLDWLEHLSKPLLDACMISSTSQNVYLQMNGLPMSVALAIDRILTLLRFLLRNQPDSKLSENLYRRIGMAVFHLRQIADNSMGDSTLIQEASILIQSLSREWKLREPLPLNMDLIHRLNTDDPQKLSPLSSPRKPSESRSLPQSTNIRAPVEDLLRRQSVASADAPTGTCMSPVKVNLDPLPSYMSNKSIRSQRSD</sequence>
<dbReference type="GO" id="GO:0060271">
    <property type="term" value="P:cilium assembly"/>
    <property type="evidence" value="ECO:0007669"/>
    <property type="project" value="InterPro"/>
</dbReference>
<evidence type="ECO:0000259" key="5">
    <source>
        <dbReference type="PROSITE" id="PS50056"/>
    </source>
</evidence>
<dbReference type="PANTHER" id="PTHR23339">
    <property type="entry name" value="TYROSINE SPECIFIC PROTEIN PHOSPHATASE AND DUAL SPECIFICITY PROTEIN PHOSPHATASE"/>
    <property type="match status" value="1"/>
</dbReference>
<dbReference type="InParanoid" id="A0A024G075"/>
<dbReference type="PROSITE" id="PS50054">
    <property type="entry name" value="TYR_PHOSPHATASE_DUAL"/>
    <property type="match status" value="1"/>
</dbReference>
<dbReference type="EMBL" id="CAIX01000004">
    <property type="protein sequence ID" value="CCI39928.1"/>
    <property type="molecule type" value="Genomic_DNA"/>
</dbReference>
<dbReference type="InterPro" id="IPR000242">
    <property type="entry name" value="PTP_cat"/>
</dbReference>
<dbReference type="InterPro" id="IPR016130">
    <property type="entry name" value="Tyr_Pase_AS"/>
</dbReference>
<evidence type="ECO:0000256" key="1">
    <source>
        <dbReference type="ARBA" id="ARBA00022801"/>
    </source>
</evidence>
<dbReference type="InterPro" id="IPR049573">
    <property type="entry name" value="PTPDC1_PTP"/>
</dbReference>
<feature type="domain" description="Tyrosine-protein phosphatase" evidence="4">
    <location>
        <begin position="115"/>
        <end position="205"/>
    </location>
</feature>
<name>A0A024G075_9STRA</name>
<protein>
    <recommendedName>
        <fullName evidence="8">Tyrosine specific protein phosphatases domain-containing protein</fullName>
    </recommendedName>
</protein>
<gene>
    <name evidence="6" type="ORF">BN9_007120</name>
</gene>
<evidence type="ECO:0000313" key="7">
    <source>
        <dbReference type="Proteomes" id="UP000053237"/>
    </source>
</evidence>
<dbReference type="InterPro" id="IPR003595">
    <property type="entry name" value="Tyr_Pase_cat"/>
</dbReference>
<feature type="region of interest" description="Disordered" evidence="2">
    <location>
        <begin position="481"/>
        <end position="556"/>
    </location>
</feature>
<dbReference type="CDD" id="cd14506">
    <property type="entry name" value="PTP_PTPDC1"/>
    <property type="match status" value="1"/>
</dbReference>
<proteinExistence type="predicted"/>
<dbReference type="STRING" id="65357.A0A024G075"/>
<dbReference type="FunFam" id="3.90.190.10:FF:000157">
    <property type="entry name" value="Protein-tyrosine phosphatase"/>
    <property type="match status" value="1"/>
</dbReference>
<dbReference type="PROSITE" id="PS50056">
    <property type="entry name" value="TYR_PHOSPHATASE_2"/>
    <property type="match status" value="1"/>
</dbReference>